<evidence type="ECO:0000256" key="1">
    <source>
        <dbReference type="SAM" id="MobiDB-lite"/>
    </source>
</evidence>
<feature type="non-terminal residue" evidence="2">
    <location>
        <position position="79"/>
    </location>
</feature>
<name>A0A4Y2B8K3_ARAVE</name>
<evidence type="ECO:0000313" key="3">
    <source>
        <dbReference type="Proteomes" id="UP000499080"/>
    </source>
</evidence>
<feature type="compositionally biased region" description="Basic and acidic residues" evidence="1">
    <location>
        <begin position="1"/>
        <end position="10"/>
    </location>
</feature>
<protein>
    <submittedName>
        <fullName evidence="2">Uncharacterized protein</fullName>
    </submittedName>
</protein>
<gene>
    <name evidence="2" type="ORF">AVEN_187432_1</name>
</gene>
<organism evidence="2 3">
    <name type="scientific">Araneus ventricosus</name>
    <name type="common">Orbweaver spider</name>
    <name type="synonym">Epeira ventricosa</name>
    <dbReference type="NCBI Taxonomy" id="182803"/>
    <lineage>
        <taxon>Eukaryota</taxon>
        <taxon>Metazoa</taxon>
        <taxon>Ecdysozoa</taxon>
        <taxon>Arthropoda</taxon>
        <taxon>Chelicerata</taxon>
        <taxon>Arachnida</taxon>
        <taxon>Araneae</taxon>
        <taxon>Araneomorphae</taxon>
        <taxon>Entelegynae</taxon>
        <taxon>Araneoidea</taxon>
        <taxon>Araneidae</taxon>
        <taxon>Araneus</taxon>
    </lineage>
</organism>
<evidence type="ECO:0000313" key="2">
    <source>
        <dbReference type="EMBL" id="GBL88358.1"/>
    </source>
</evidence>
<keyword evidence="3" id="KW-1185">Reference proteome</keyword>
<reference evidence="2 3" key="1">
    <citation type="journal article" date="2019" name="Sci. Rep.">
        <title>Orb-weaving spider Araneus ventricosus genome elucidates the spidroin gene catalogue.</title>
        <authorList>
            <person name="Kono N."/>
            <person name="Nakamura H."/>
            <person name="Ohtoshi R."/>
            <person name="Moran D.A.P."/>
            <person name="Shinohara A."/>
            <person name="Yoshida Y."/>
            <person name="Fujiwara M."/>
            <person name="Mori M."/>
            <person name="Tomita M."/>
            <person name="Arakawa K."/>
        </authorList>
    </citation>
    <scope>NUCLEOTIDE SEQUENCE [LARGE SCALE GENOMIC DNA]</scope>
</reference>
<proteinExistence type="predicted"/>
<dbReference type="Proteomes" id="UP000499080">
    <property type="component" value="Unassembled WGS sequence"/>
</dbReference>
<dbReference type="AlphaFoldDB" id="A0A4Y2B8K3"/>
<sequence>MSDEQMKVGDQKLAGSSSVLARGTDEKRNRSKKYQIESKKWEPLYMNERFMERDSDNFVNKLLSRCAERQAVDKSDFCR</sequence>
<feature type="region of interest" description="Disordered" evidence="1">
    <location>
        <begin position="1"/>
        <end position="33"/>
    </location>
</feature>
<dbReference type="EMBL" id="BGPR01158958">
    <property type="protein sequence ID" value="GBL88358.1"/>
    <property type="molecule type" value="Genomic_DNA"/>
</dbReference>
<feature type="compositionally biased region" description="Basic and acidic residues" evidence="1">
    <location>
        <begin position="23"/>
        <end position="33"/>
    </location>
</feature>
<accession>A0A4Y2B8K3</accession>
<comment type="caution">
    <text evidence="2">The sequence shown here is derived from an EMBL/GenBank/DDBJ whole genome shotgun (WGS) entry which is preliminary data.</text>
</comment>